<dbReference type="STRING" id="1385512.N784_11735"/>
<sequence>MKDDNTWNHSVYETYLHQQEQKDHFLNQLANIIIETTNEKGERE</sequence>
<dbReference type="RefSeq" id="WP_269745340.1">
    <property type="nucleotide sequence ID" value="NZ_AVPG01000030.1"/>
</dbReference>
<evidence type="ECO:0000313" key="2">
    <source>
        <dbReference type="Proteomes" id="UP000030401"/>
    </source>
</evidence>
<evidence type="ECO:0000313" key="1">
    <source>
        <dbReference type="EMBL" id="KGX84841.1"/>
    </source>
</evidence>
<organism evidence="1 2">
    <name type="scientific">Pontibacillus litoralis JSM 072002</name>
    <dbReference type="NCBI Taxonomy" id="1385512"/>
    <lineage>
        <taxon>Bacteria</taxon>
        <taxon>Bacillati</taxon>
        <taxon>Bacillota</taxon>
        <taxon>Bacilli</taxon>
        <taxon>Bacillales</taxon>
        <taxon>Bacillaceae</taxon>
        <taxon>Pontibacillus</taxon>
    </lineage>
</organism>
<dbReference type="EMBL" id="AVPG01000030">
    <property type="protein sequence ID" value="KGX84841.1"/>
    <property type="molecule type" value="Genomic_DNA"/>
</dbReference>
<protein>
    <submittedName>
        <fullName evidence="1">Uncharacterized protein</fullName>
    </submittedName>
</protein>
<accession>A0A0A5FVL1</accession>
<keyword evidence="2" id="KW-1185">Reference proteome</keyword>
<reference evidence="1 2" key="1">
    <citation type="submission" date="2013-08" db="EMBL/GenBank/DDBJ databases">
        <authorList>
            <person name="Huang J."/>
            <person name="Wang G."/>
        </authorList>
    </citation>
    <scope>NUCLEOTIDE SEQUENCE [LARGE SCALE GENOMIC DNA]</scope>
    <source>
        <strain evidence="1 2">JSM 072002</strain>
    </source>
</reference>
<dbReference type="AlphaFoldDB" id="A0A0A5FVL1"/>
<proteinExistence type="predicted"/>
<dbReference type="Proteomes" id="UP000030401">
    <property type="component" value="Unassembled WGS sequence"/>
</dbReference>
<gene>
    <name evidence="1" type="ORF">N784_11735</name>
</gene>
<name>A0A0A5FVL1_9BACI</name>
<comment type="caution">
    <text evidence="1">The sequence shown here is derived from an EMBL/GenBank/DDBJ whole genome shotgun (WGS) entry which is preliminary data.</text>
</comment>